<proteinExistence type="predicted"/>
<gene>
    <name evidence="1" type="ORF">L1987_42311</name>
</gene>
<organism evidence="1 2">
    <name type="scientific">Smallanthus sonchifolius</name>
    <dbReference type="NCBI Taxonomy" id="185202"/>
    <lineage>
        <taxon>Eukaryota</taxon>
        <taxon>Viridiplantae</taxon>
        <taxon>Streptophyta</taxon>
        <taxon>Embryophyta</taxon>
        <taxon>Tracheophyta</taxon>
        <taxon>Spermatophyta</taxon>
        <taxon>Magnoliopsida</taxon>
        <taxon>eudicotyledons</taxon>
        <taxon>Gunneridae</taxon>
        <taxon>Pentapetalae</taxon>
        <taxon>asterids</taxon>
        <taxon>campanulids</taxon>
        <taxon>Asterales</taxon>
        <taxon>Asteraceae</taxon>
        <taxon>Asteroideae</taxon>
        <taxon>Heliantheae alliance</taxon>
        <taxon>Millerieae</taxon>
        <taxon>Smallanthus</taxon>
    </lineage>
</organism>
<keyword evidence="2" id="KW-1185">Reference proteome</keyword>
<protein>
    <submittedName>
        <fullName evidence="1">Uncharacterized protein</fullName>
    </submittedName>
</protein>
<evidence type="ECO:0000313" key="2">
    <source>
        <dbReference type="Proteomes" id="UP001056120"/>
    </source>
</evidence>
<name>A0ACB9GJH5_9ASTR</name>
<dbReference type="EMBL" id="CM042031">
    <property type="protein sequence ID" value="KAI3783235.1"/>
    <property type="molecule type" value="Genomic_DNA"/>
</dbReference>
<accession>A0ACB9GJH5</accession>
<comment type="caution">
    <text evidence="1">The sequence shown here is derived from an EMBL/GenBank/DDBJ whole genome shotgun (WGS) entry which is preliminary data.</text>
</comment>
<sequence>MDIDTSNRFSVLDIPNSIKHNKLVEAHDDLYPPDHGLVDGMDVETVRSKSSVSVDIVDQWCPGQWDYFNDLCTLMGLDPDYCIEDVDSDSENGTSLFLSGLLKSGFGFSPNLGHYGLREYAQWAYLVACLGSCSSVWDVRPGGPIWGNYSKAQLYGFFVGRRIFVSTLFGDPIFEVDL</sequence>
<evidence type="ECO:0000313" key="1">
    <source>
        <dbReference type="EMBL" id="KAI3783235.1"/>
    </source>
</evidence>
<reference evidence="1 2" key="2">
    <citation type="journal article" date="2022" name="Mol. Ecol. Resour.">
        <title>The genomes of chicory, endive, great burdock and yacon provide insights into Asteraceae paleo-polyploidization history and plant inulin production.</title>
        <authorList>
            <person name="Fan W."/>
            <person name="Wang S."/>
            <person name="Wang H."/>
            <person name="Wang A."/>
            <person name="Jiang F."/>
            <person name="Liu H."/>
            <person name="Zhao H."/>
            <person name="Xu D."/>
            <person name="Zhang Y."/>
        </authorList>
    </citation>
    <scope>NUCLEOTIDE SEQUENCE [LARGE SCALE GENOMIC DNA]</scope>
    <source>
        <strain evidence="2">cv. Yunnan</strain>
        <tissue evidence="1">Leaves</tissue>
    </source>
</reference>
<dbReference type="Proteomes" id="UP001056120">
    <property type="component" value="Linkage Group LG14"/>
</dbReference>
<reference evidence="2" key="1">
    <citation type="journal article" date="2022" name="Mol. Ecol. Resour.">
        <title>The genomes of chicory, endive, great burdock and yacon provide insights into Asteraceae palaeo-polyploidization history and plant inulin production.</title>
        <authorList>
            <person name="Fan W."/>
            <person name="Wang S."/>
            <person name="Wang H."/>
            <person name="Wang A."/>
            <person name="Jiang F."/>
            <person name="Liu H."/>
            <person name="Zhao H."/>
            <person name="Xu D."/>
            <person name="Zhang Y."/>
        </authorList>
    </citation>
    <scope>NUCLEOTIDE SEQUENCE [LARGE SCALE GENOMIC DNA]</scope>
    <source>
        <strain evidence="2">cv. Yunnan</strain>
    </source>
</reference>